<name>A0A9Q1A2G9_SALPP</name>
<evidence type="ECO:0000313" key="2">
    <source>
        <dbReference type="Proteomes" id="UP001151532"/>
    </source>
</evidence>
<reference evidence="1" key="1">
    <citation type="submission" date="2022-11" db="EMBL/GenBank/DDBJ databases">
        <authorList>
            <person name="Hyden B.L."/>
            <person name="Feng K."/>
            <person name="Yates T."/>
            <person name="Jawdy S."/>
            <person name="Smart L.B."/>
            <person name="Muchero W."/>
        </authorList>
    </citation>
    <scope>NUCLEOTIDE SEQUENCE</scope>
    <source>
        <tissue evidence="1">Shoot tip</tissue>
    </source>
</reference>
<accession>A0A9Q1A2G9</accession>
<proteinExistence type="predicted"/>
<organism evidence="1 2">
    <name type="scientific">Salix purpurea</name>
    <name type="common">Purple osier willow</name>
    <dbReference type="NCBI Taxonomy" id="77065"/>
    <lineage>
        <taxon>Eukaryota</taxon>
        <taxon>Viridiplantae</taxon>
        <taxon>Streptophyta</taxon>
        <taxon>Embryophyta</taxon>
        <taxon>Tracheophyta</taxon>
        <taxon>Spermatophyta</taxon>
        <taxon>Magnoliopsida</taxon>
        <taxon>eudicotyledons</taxon>
        <taxon>Gunneridae</taxon>
        <taxon>Pentapetalae</taxon>
        <taxon>rosids</taxon>
        <taxon>fabids</taxon>
        <taxon>Malpighiales</taxon>
        <taxon>Salicaceae</taxon>
        <taxon>Saliceae</taxon>
        <taxon>Salix</taxon>
    </lineage>
</organism>
<dbReference type="EMBL" id="JAPFFK010000007">
    <property type="protein sequence ID" value="KAJ6755850.1"/>
    <property type="molecule type" value="Genomic_DNA"/>
</dbReference>
<dbReference type="Proteomes" id="UP001151532">
    <property type="component" value="Chromosome 16"/>
</dbReference>
<sequence length="55" mass="6437">MRAEKQTTSQITNTDRRHLDNLRELGLLHPWWVSCFYLVLHKICQAQQSLLPGSC</sequence>
<dbReference type="AlphaFoldDB" id="A0A9Q1A2G9"/>
<dbReference type="PROSITE" id="PS51257">
    <property type="entry name" value="PROKAR_LIPOPROTEIN"/>
    <property type="match status" value="1"/>
</dbReference>
<comment type="caution">
    <text evidence="1">The sequence shown here is derived from an EMBL/GenBank/DDBJ whole genome shotgun (WGS) entry which is preliminary data.</text>
</comment>
<keyword evidence="2" id="KW-1185">Reference proteome</keyword>
<evidence type="ECO:0000313" key="1">
    <source>
        <dbReference type="EMBL" id="KAJ6755850.1"/>
    </source>
</evidence>
<protein>
    <submittedName>
        <fullName evidence="1">Uncharacterized protein</fullName>
    </submittedName>
</protein>
<reference evidence="1" key="2">
    <citation type="journal article" date="2023" name="Int. J. Mol. Sci.">
        <title>De Novo Assembly and Annotation of 11 Diverse Shrub Willow (Salix) Genomes Reveals Novel Gene Organization in Sex-Linked Regions.</title>
        <authorList>
            <person name="Hyden B."/>
            <person name="Feng K."/>
            <person name="Yates T.B."/>
            <person name="Jawdy S."/>
            <person name="Cereghino C."/>
            <person name="Smart L.B."/>
            <person name="Muchero W."/>
        </authorList>
    </citation>
    <scope>NUCLEOTIDE SEQUENCE</scope>
    <source>
        <tissue evidence="1">Shoot tip</tissue>
    </source>
</reference>
<gene>
    <name evidence="1" type="ORF">OIU79_028291</name>
</gene>